<dbReference type="EMBL" id="CP127295">
    <property type="protein sequence ID" value="WIY00358.1"/>
    <property type="molecule type" value="Genomic_DNA"/>
</dbReference>
<evidence type="ECO:0000313" key="2">
    <source>
        <dbReference type="Proteomes" id="UP001239397"/>
    </source>
</evidence>
<evidence type="ECO:0000313" key="1">
    <source>
        <dbReference type="EMBL" id="WIY00358.1"/>
    </source>
</evidence>
<dbReference type="KEGG" id="amog:QRX60_40915"/>
<protein>
    <submittedName>
        <fullName evidence="1">Uncharacterized protein</fullName>
    </submittedName>
</protein>
<sequence>MPILTTVADWTITASGDSATFTHASAAACWAPRVWSGRGLAIAETDVASFDKALGEVLKLPVYWLARARRADSGAGDATVWSEPRFDPDDEFVSIAGPCRTDEPAPGYRPAFTFAIDLVHLRGLRIRIAAYRAASAGR</sequence>
<organism evidence="1 2">
    <name type="scientific">Amycolatopsis mongoliensis</name>
    <dbReference type="NCBI Taxonomy" id="715475"/>
    <lineage>
        <taxon>Bacteria</taxon>
        <taxon>Bacillati</taxon>
        <taxon>Actinomycetota</taxon>
        <taxon>Actinomycetes</taxon>
        <taxon>Pseudonocardiales</taxon>
        <taxon>Pseudonocardiaceae</taxon>
        <taxon>Amycolatopsis</taxon>
    </lineage>
</organism>
<proteinExistence type="predicted"/>
<name>A0A9Y2JKW1_9PSEU</name>
<gene>
    <name evidence="1" type="ORF">QRX60_40915</name>
</gene>
<dbReference type="AlphaFoldDB" id="A0A9Y2JKW1"/>
<dbReference type="RefSeq" id="WP_285996826.1">
    <property type="nucleotide sequence ID" value="NZ_CP127295.1"/>
</dbReference>
<dbReference type="Proteomes" id="UP001239397">
    <property type="component" value="Chromosome"/>
</dbReference>
<accession>A0A9Y2JKW1</accession>
<reference evidence="1 2" key="1">
    <citation type="submission" date="2023-06" db="EMBL/GenBank/DDBJ databases">
        <authorList>
            <person name="Oyuntsetseg B."/>
            <person name="Kim S.B."/>
        </authorList>
    </citation>
    <scope>NUCLEOTIDE SEQUENCE [LARGE SCALE GENOMIC DNA]</scope>
    <source>
        <strain evidence="1 2">4-36</strain>
    </source>
</reference>
<keyword evidence="2" id="KW-1185">Reference proteome</keyword>